<evidence type="ECO:0000259" key="1">
    <source>
        <dbReference type="SMART" id="SM01321"/>
    </source>
</evidence>
<dbReference type="Proteomes" id="UP000231648">
    <property type="component" value="Unassembled WGS sequence"/>
</dbReference>
<proteinExistence type="predicted"/>
<comment type="caution">
    <text evidence="2">The sequence shown here is derived from an EMBL/GenBank/DDBJ whole genome shotgun (WGS) entry which is preliminary data.</text>
</comment>
<dbReference type="PANTHER" id="PTHR34322">
    <property type="entry name" value="TRANSPOSASE, Y1_TNP DOMAIN-CONTAINING"/>
    <property type="match status" value="1"/>
</dbReference>
<accession>A0A2M8KC59</accession>
<sequence>MSEIYHVLNRGVDRRKIFLNKQDYFRFIHDLFVFNDQKIVNTTFRAFGKFQMNDIASRSLPRKLLVDIYAFCLMPNHYHLVLSPRIEMGISKFIKKLDMGYAKYFNQKYKRKGTLYESRYKSILIEKESHFYHLPYYIHLNPLDIEFPEWREGKLRNRNKAIEFLDNYRWSSHLDYSGKKNFPSVTNRGFLLDVFGGEEKYRKSIEKWLEDLEINTIRDLILE</sequence>
<dbReference type="Gene3D" id="3.30.70.1290">
    <property type="entry name" value="Transposase IS200-like"/>
    <property type="match status" value="1"/>
</dbReference>
<feature type="domain" description="Transposase IS200-like" evidence="1">
    <location>
        <begin position="1"/>
        <end position="141"/>
    </location>
</feature>
<dbReference type="InterPro" id="IPR036515">
    <property type="entry name" value="Transposase_17_sf"/>
</dbReference>
<dbReference type="SUPFAM" id="SSF143422">
    <property type="entry name" value="Transposase IS200-like"/>
    <property type="match status" value="1"/>
</dbReference>
<dbReference type="InterPro" id="IPR002686">
    <property type="entry name" value="Transposase_17"/>
</dbReference>
<dbReference type="AlphaFoldDB" id="A0A2M8KC59"/>
<name>A0A2M8KC59_9BACT</name>
<dbReference type="GO" id="GO:0004803">
    <property type="term" value="F:transposase activity"/>
    <property type="evidence" value="ECO:0007669"/>
    <property type="project" value="InterPro"/>
</dbReference>
<protein>
    <recommendedName>
        <fullName evidence="1">Transposase IS200-like domain-containing protein</fullName>
    </recommendedName>
</protein>
<reference evidence="3" key="1">
    <citation type="submission" date="2017-09" db="EMBL/GenBank/DDBJ databases">
        <title>Depth-based differentiation of microbial function through sediment-hosted aquifers and enrichment of novel symbionts in the deep terrestrial subsurface.</title>
        <authorList>
            <person name="Probst A.J."/>
            <person name="Ladd B."/>
            <person name="Jarett J.K."/>
            <person name="Geller-Mcgrath D.E."/>
            <person name="Sieber C.M.K."/>
            <person name="Emerson J.B."/>
            <person name="Anantharaman K."/>
            <person name="Thomas B.C."/>
            <person name="Malmstrom R."/>
            <person name="Stieglmeier M."/>
            <person name="Klingl A."/>
            <person name="Woyke T."/>
            <person name="Ryan C.M."/>
            <person name="Banfield J.F."/>
        </authorList>
    </citation>
    <scope>NUCLEOTIDE SEQUENCE [LARGE SCALE GENOMIC DNA]</scope>
</reference>
<dbReference type="GO" id="GO:0006313">
    <property type="term" value="P:DNA transposition"/>
    <property type="evidence" value="ECO:0007669"/>
    <property type="project" value="InterPro"/>
</dbReference>
<evidence type="ECO:0000313" key="3">
    <source>
        <dbReference type="Proteomes" id="UP000231648"/>
    </source>
</evidence>
<organism evidence="2 3">
    <name type="scientific">Candidatus Portnoybacteria bacterium CG10_big_fil_rev_8_21_14_0_10_38_18</name>
    <dbReference type="NCBI Taxonomy" id="1974813"/>
    <lineage>
        <taxon>Bacteria</taxon>
        <taxon>Candidatus Portnoyibacteriota</taxon>
    </lineage>
</organism>
<dbReference type="EMBL" id="PFDX01000016">
    <property type="protein sequence ID" value="PJE57510.1"/>
    <property type="molecule type" value="Genomic_DNA"/>
</dbReference>
<dbReference type="PANTHER" id="PTHR34322:SF2">
    <property type="entry name" value="TRANSPOSASE IS200-LIKE DOMAIN-CONTAINING PROTEIN"/>
    <property type="match status" value="1"/>
</dbReference>
<dbReference type="SMART" id="SM01321">
    <property type="entry name" value="Y1_Tnp"/>
    <property type="match status" value="1"/>
</dbReference>
<dbReference type="GO" id="GO:0003677">
    <property type="term" value="F:DNA binding"/>
    <property type="evidence" value="ECO:0007669"/>
    <property type="project" value="InterPro"/>
</dbReference>
<evidence type="ECO:0000313" key="2">
    <source>
        <dbReference type="EMBL" id="PJE57510.1"/>
    </source>
</evidence>
<gene>
    <name evidence="2" type="ORF">COU82_01620</name>
</gene>
<dbReference type="Pfam" id="PF01797">
    <property type="entry name" value="Y1_Tnp"/>
    <property type="match status" value="1"/>
</dbReference>